<keyword evidence="3" id="KW-1185">Reference proteome</keyword>
<dbReference type="Proteomes" id="UP000541444">
    <property type="component" value="Unassembled WGS sequence"/>
</dbReference>
<dbReference type="AlphaFoldDB" id="A0A7J7LD82"/>
<sequence length="194" mass="22503">MVSFQKLNSSSQFEYSSSNKRKLEDQPKKPLKVERTKFFGIEFHKLEKNIIPKEEHHQHSLDIHQSKRHKTCEGTMRRSPERLSLELELNLSCKSFKPELHDDKFSHSLSSPLKDLVRQTKAPSSDKLTRCLSSLEFEEDQQEMVAAVCMRCHMLVMLCKASPLCPNCPSKLSLPSLIRPRFKLLCCKDQTVLF</sequence>
<evidence type="ECO:0000313" key="2">
    <source>
        <dbReference type="EMBL" id="KAF6140626.1"/>
    </source>
</evidence>
<comment type="caution">
    <text evidence="2">The sequence shown here is derived from an EMBL/GenBank/DDBJ whole genome shotgun (WGS) entry which is preliminary data.</text>
</comment>
<organism evidence="2 3">
    <name type="scientific">Kingdonia uniflora</name>
    <dbReference type="NCBI Taxonomy" id="39325"/>
    <lineage>
        <taxon>Eukaryota</taxon>
        <taxon>Viridiplantae</taxon>
        <taxon>Streptophyta</taxon>
        <taxon>Embryophyta</taxon>
        <taxon>Tracheophyta</taxon>
        <taxon>Spermatophyta</taxon>
        <taxon>Magnoliopsida</taxon>
        <taxon>Ranunculales</taxon>
        <taxon>Circaeasteraceae</taxon>
        <taxon>Kingdonia</taxon>
    </lineage>
</organism>
<protein>
    <submittedName>
        <fullName evidence="2">Uncharacterized protein</fullName>
    </submittedName>
</protein>
<feature type="region of interest" description="Disordered" evidence="1">
    <location>
        <begin position="1"/>
        <end position="29"/>
    </location>
</feature>
<dbReference type="OrthoDB" id="1424894at2759"/>
<accession>A0A7J7LD82</accession>
<dbReference type="EMBL" id="JACGCM010002358">
    <property type="protein sequence ID" value="KAF6140626.1"/>
    <property type="molecule type" value="Genomic_DNA"/>
</dbReference>
<evidence type="ECO:0000313" key="3">
    <source>
        <dbReference type="Proteomes" id="UP000541444"/>
    </source>
</evidence>
<reference evidence="2 3" key="1">
    <citation type="journal article" date="2020" name="IScience">
        <title>Genome Sequencing of the Endangered Kingdonia uniflora (Circaeasteraceae, Ranunculales) Reveals Potential Mechanisms of Evolutionary Specialization.</title>
        <authorList>
            <person name="Sun Y."/>
            <person name="Deng T."/>
            <person name="Zhang A."/>
            <person name="Moore M.J."/>
            <person name="Landis J.B."/>
            <person name="Lin N."/>
            <person name="Zhang H."/>
            <person name="Zhang X."/>
            <person name="Huang J."/>
            <person name="Zhang X."/>
            <person name="Sun H."/>
            <person name="Wang H."/>
        </authorList>
    </citation>
    <scope>NUCLEOTIDE SEQUENCE [LARGE SCALE GENOMIC DNA]</scope>
    <source>
        <strain evidence="2">TB1705</strain>
        <tissue evidence="2">Leaf</tissue>
    </source>
</reference>
<gene>
    <name evidence="2" type="ORF">GIB67_013919</name>
</gene>
<evidence type="ECO:0000256" key="1">
    <source>
        <dbReference type="SAM" id="MobiDB-lite"/>
    </source>
</evidence>
<proteinExistence type="predicted"/>
<feature type="compositionally biased region" description="Low complexity" evidence="1">
    <location>
        <begin position="9"/>
        <end position="18"/>
    </location>
</feature>
<feature type="region of interest" description="Disordered" evidence="1">
    <location>
        <begin position="55"/>
        <end position="77"/>
    </location>
</feature>
<name>A0A7J7LD82_9MAGN</name>